<evidence type="ECO:0000259" key="8">
    <source>
        <dbReference type="Pfam" id="PF05199"/>
    </source>
</evidence>
<evidence type="ECO:0000256" key="2">
    <source>
        <dbReference type="ARBA" id="ARBA00010790"/>
    </source>
</evidence>
<gene>
    <name evidence="9" type="ORF">V5O48_010851</name>
</gene>
<dbReference type="InterPro" id="IPR036188">
    <property type="entry name" value="FAD/NAD-bd_sf"/>
</dbReference>
<dbReference type="PANTHER" id="PTHR11552">
    <property type="entry name" value="GLUCOSE-METHANOL-CHOLINE GMC OXIDOREDUCTASE"/>
    <property type="match status" value="1"/>
</dbReference>
<dbReference type="SUPFAM" id="SSF51905">
    <property type="entry name" value="FAD/NAD(P)-binding domain"/>
    <property type="match status" value="1"/>
</dbReference>
<name>A0ABR3F7B8_9AGAR</name>
<dbReference type="SUPFAM" id="SSF54373">
    <property type="entry name" value="FAD-linked reductases, C-terminal domain"/>
    <property type="match status" value="1"/>
</dbReference>
<evidence type="ECO:0000313" key="9">
    <source>
        <dbReference type="EMBL" id="KAL0571104.1"/>
    </source>
</evidence>
<dbReference type="InterPro" id="IPR012132">
    <property type="entry name" value="GMC_OxRdtase"/>
</dbReference>
<keyword evidence="3" id="KW-0285">Flavoprotein</keyword>
<proteinExistence type="inferred from homology"/>
<keyword evidence="10" id="KW-1185">Reference proteome</keyword>
<comment type="caution">
    <text evidence="9">The sequence shown here is derived from an EMBL/GenBank/DDBJ whole genome shotgun (WGS) entry which is preliminary data.</text>
</comment>
<comment type="cofactor">
    <cofactor evidence="1">
        <name>FAD</name>
        <dbReference type="ChEBI" id="CHEBI:57692"/>
    </cofactor>
</comment>
<keyword evidence="7" id="KW-0325">Glycoprotein</keyword>
<keyword evidence="4" id="KW-0732">Signal</keyword>
<sequence length="120" mass="13292">LASFVEQIKFARLILEQKPLKDLLAETEVNPGSNVQTDEDIRAYLRNVATTTWHAIGTCSMLPLQYGGVVDNKLRVYKTANIRVADLSVIPLHIGAHMQATAYAVGELAADIIKNKVEFR</sequence>
<feature type="domain" description="Glucose-methanol-choline oxidoreductase C-terminal" evidence="8">
    <location>
        <begin position="3"/>
        <end position="106"/>
    </location>
</feature>
<dbReference type="Proteomes" id="UP001465976">
    <property type="component" value="Unassembled WGS sequence"/>
</dbReference>
<organism evidence="9 10">
    <name type="scientific">Marasmius crinis-equi</name>
    <dbReference type="NCBI Taxonomy" id="585013"/>
    <lineage>
        <taxon>Eukaryota</taxon>
        <taxon>Fungi</taxon>
        <taxon>Dikarya</taxon>
        <taxon>Basidiomycota</taxon>
        <taxon>Agaricomycotina</taxon>
        <taxon>Agaricomycetes</taxon>
        <taxon>Agaricomycetidae</taxon>
        <taxon>Agaricales</taxon>
        <taxon>Marasmiineae</taxon>
        <taxon>Marasmiaceae</taxon>
        <taxon>Marasmius</taxon>
    </lineage>
</organism>
<keyword evidence="5" id="KW-0274">FAD</keyword>
<comment type="similarity">
    <text evidence="2">Belongs to the GMC oxidoreductase family.</text>
</comment>
<evidence type="ECO:0000256" key="1">
    <source>
        <dbReference type="ARBA" id="ARBA00001974"/>
    </source>
</evidence>
<reference evidence="9 10" key="1">
    <citation type="submission" date="2024-02" db="EMBL/GenBank/DDBJ databases">
        <title>A draft genome for the cacao thread blight pathogen Marasmius crinis-equi.</title>
        <authorList>
            <person name="Cohen S.P."/>
            <person name="Baruah I.K."/>
            <person name="Amoako-Attah I."/>
            <person name="Bukari Y."/>
            <person name="Meinhardt L.W."/>
            <person name="Bailey B.A."/>
        </authorList>
    </citation>
    <scope>NUCLEOTIDE SEQUENCE [LARGE SCALE GENOMIC DNA]</scope>
    <source>
        <strain evidence="9 10">GH-76</strain>
    </source>
</reference>
<evidence type="ECO:0000256" key="3">
    <source>
        <dbReference type="ARBA" id="ARBA00022630"/>
    </source>
</evidence>
<evidence type="ECO:0000256" key="5">
    <source>
        <dbReference type="ARBA" id="ARBA00022827"/>
    </source>
</evidence>
<evidence type="ECO:0000313" key="10">
    <source>
        <dbReference type="Proteomes" id="UP001465976"/>
    </source>
</evidence>
<dbReference type="Pfam" id="PF05199">
    <property type="entry name" value="GMC_oxred_C"/>
    <property type="match status" value="1"/>
</dbReference>
<feature type="non-terminal residue" evidence="9">
    <location>
        <position position="1"/>
    </location>
</feature>
<dbReference type="InterPro" id="IPR007867">
    <property type="entry name" value="GMC_OxRtase_C"/>
</dbReference>
<dbReference type="PANTHER" id="PTHR11552:SF201">
    <property type="entry name" value="GLUCOSE-METHANOL-CHOLINE OXIDOREDUCTASE N-TERMINAL DOMAIN-CONTAINING PROTEIN"/>
    <property type="match status" value="1"/>
</dbReference>
<evidence type="ECO:0000256" key="4">
    <source>
        <dbReference type="ARBA" id="ARBA00022729"/>
    </source>
</evidence>
<keyword evidence="6" id="KW-0560">Oxidoreductase</keyword>
<evidence type="ECO:0000256" key="7">
    <source>
        <dbReference type="ARBA" id="ARBA00023180"/>
    </source>
</evidence>
<protein>
    <recommendedName>
        <fullName evidence="8">Glucose-methanol-choline oxidoreductase C-terminal domain-containing protein</fullName>
    </recommendedName>
</protein>
<dbReference type="Gene3D" id="3.50.50.60">
    <property type="entry name" value="FAD/NAD(P)-binding domain"/>
    <property type="match status" value="1"/>
</dbReference>
<dbReference type="EMBL" id="JBAHYK010000820">
    <property type="protein sequence ID" value="KAL0571104.1"/>
    <property type="molecule type" value="Genomic_DNA"/>
</dbReference>
<dbReference type="Gene3D" id="3.30.560.10">
    <property type="entry name" value="Glucose Oxidase, domain 3"/>
    <property type="match status" value="1"/>
</dbReference>
<accession>A0ABR3F7B8</accession>
<evidence type="ECO:0000256" key="6">
    <source>
        <dbReference type="ARBA" id="ARBA00023002"/>
    </source>
</evidence>